<dbReference type="GO" id="GO:0003988">
    <property type="term" value="F:acetyl-CoA C-acyltransferase activity"/>
    <property type="evidence" value="ECO:0007669"/>
    <property type="project" value="UniProtKB-EC"/>
</dbReference>
<keyword evidence="15" id="KW-1185">Reference proteome</keyword>
<dbReference type="Gene3D" id="3.40.47.10">
    <property type="match status" value="2"/>
</dbReference>
<dbReference type="InterPro" id="IPR020616">
    <property type="entry name" value="Thiolase_N"/>
</dbReference>
<dbReference type="NCBIfam" id="TIGR01930">
    <property type="entry name" value="AcCoA-C-Actrans"/>
    <property type="match status" value="1"/>
</dbReference>
<dbReference type="PROSITE" id="PS00737">
    <property type="entry name" value="THIOLASE_2"/>
    <property type="match status" value="1"/>
</dbReference>
<dbReference type="GO" id="GO:0005777">
    <property type="term" value="C:peroxisome"/>
    <property type="evidence" value="ECO:0007669"/>
    <property type="project" value="UniProtKB-SubCell"/>
</dbReference>
<dbReference type="PANTHER" id="PTHR43853:SF8">
    <property type="entry name" value="3-KETOACYL-COA THIOLASE, PEROXISOMAL"/>
    <property type="match status" value="1"/>
</dbReference>
<evidence type="ECO:0000256" key="4">
    <source>
        <dbReference type="ARBA" id="ARBA00022679"/>
    </source>
</evidence>
<dbReference type="GO" id="GO:0010124">
    <property type="term" value="P:phenylacetate catabolic process"/>
    <property type="evidence" value="ECO:0007669"/>
    <property type="project" value="TreeGrafter"/>
</dbReference>
<keyword evidence="6" id="KW-0809">Transit peptide</keyword>
<keyword evidence="9 11" id="KW-0012">Acyltransferase</keyword>
<evidence type="ECO:0000256" key="6">
    <source>
        <dbReference type="ARBA" id="ARBA00022946"/>
    </source>
</evidence>
<dbReference type="InterPro" id="IPR020613">
    <property type="entry name" value="Thiolase_CS"/>
</dbReference>
<evidence type="ECO:0000313" key="15">
    <source>
        <dbReference type="Proteomes" id="UP000765509"/>
    </source>
</evidence>
<dbReference type="InterPro" id="IPR020615">
    <property type="entry name" value="Thiolase_acyl_enz_int_AS"/>
</dbReference>
<evidence type="ECO:0000256" key="11">
    <source>
        <dbReference type="RuleBase" id="RU003557"/>
    </source>
</evidence>
<dbReference type="CDD" id="cd00751">
    <property type="entry name" value="thiolase"/>
    <property type="match status" value="1"/>
</dbReference>
<dbReference type="InterPro" id="IPR002155">
    <property type="entry name" value="Thiolase"/>
</dbReference>
<evidence type="ECO:0000256" key="10">
    <source>
        <dbReference type="ARBA" id="ARBA00047605"/>
    </source>
</evidence>
<accession>A0A9Q3DJL7</accession>
<keyword evidence="8" id="KW-0576">Peroxisome</keyword>
<dbReference type="EMBL" id="AVOT02018487">
    <property type="protein sequence ID" value="MBW0505411.1"/>
    <property type="molecule type" value="Genomic_DNA"/>
</dbReference>
<evidence type="ECO:0000259" key="13">
    <source>
        <dbReference type="Pfam" id="PF02803"/>
    </source>
</evidence>
<evidence type="ECO:0000256" key="1">
    <source>
        <dbReference type="ARBA" id="ARBA00004275"/>
    </source>
</evidence>
<keyword evidence="7" id="KW-0443">Lipid metabolism</keyword>
<proteinExistence type="inferred from homology"/>
<dbReference type="InterPro" id="IPR016039">
    <property type="entry name" value="Thiolase-like"/>
</dbReference>
<protein>
    <submittedName>
        <fullName evidence="14">Uncharacterized protein</fullName>
    </submittedName>
</protein>
<dbReference type="Pfam" id="PF02803">
    <property type="entry name" value="Thiolase_C"/>
    <property type="match status" value="1"/>
</dbReference>
<evidence type="ECO:0000256" key="3">
    <source>
        <dbReference type="ARBA" id="ARBA00010982"/>
    </source>
</evidence>
<gene>
    <name evidence="14" type="ORF">O181_045126</name>
</gene>
<keyword evidence="5" id="KW-0276">Fatty acid metabolism</keyword>
<evidence type="ECO:0000259" key="12">
    <source>
        <dbReference type="Pfam" id="PF00108"/>
    </source>
</evidence>
<name>A0A9Q3DJL7_9BASI</name>
<dbReference type="AlphaFoldDB" id="A0A9Q3DJL7"/>
<dbReference type="Proteomes" id="UP000765509">
    <property type="component" value="Unassembled WGS sequence"/>
</dbReference>
<feature type="domain" description="Thiolase N-terminal" evidence="12">
    <location>
        <begin position="58"/>
        <end position="318"/>
    </location>
</feature>
<evidence type="ECO:0000313" key="14">
    <source>
        <dbReference type="EMBL" id="MBW0505411.1"/>
    </source>
</evidence>
<dbReference type="OrthoDB" id="5404651at2759"/>
<comment type="subcellular location">
    <subcellularLocation>
        <location evidence="1">Peroxisome</location>
    </subcellularLocation>
</comment>
<evidence type="ECO:0000256" key="9">
    <source>
        <dbReference type="ARBA" id="ARBA00023315"/>
    </source>
</evidence>
<dbReference type="InterPro" id="IPR020617">
    <property type="entry name" value="Thiolase_C"/>
</dbReference>
<dbReference type="PANTHER" id="PTHR43853">
    <property type="entry name" value="3-KETOACYL-COA THIOLASE, PEROXISOMAL"/>
    <property type="match status" value="1"/>
</dbReference>
<organism evidence="14 15">
    <name type="scientific">Austropuccinia psidii MF-1</name>
    <dbReference type="NCBI Taxonomy" id="1389203"/>
    <lineage>
        <taxon>Eukaryota</taxon>
        <taxon>Fungi</taxon>
        <taxon>Dikarya</taxon>
        <taxon>Basidiomycota</taxon>
        <taxon>Pucciniomycotina</taxon>
        <taxon>Pucciniomycetes</taxon>
        <taxon>Pucciniales</taxon>
        <taxon>Sphaerophragmiaceae</taxon>
        <taxon>Austropuccinia</taxon>
    </lineage>
</organism>
<dbReference type="Pfam" id="PF00108">
    <property type="entry name" value="Thiolase_N"/>
    <property type="match status" value="1"/>
</dbReference>
<dbReference type="GO" id="GO:0006635">
    <property type="term" value="P:fatty acid beta-oxidation"/>
    <property type="evidence" value="ECO:0007669"/>
    <property type="project" value="TreeGrafter"/>
</dbReference>
<comment type="pathway">
    <text evidence="2">Lipid metabolism; fatty acid metabolism.</text>
</comment>
<reference evidence="14" key="1">
    <citation type="submission" date="2021-03" db="EMBL/GenBank/DDBJ databases">
        <title>Draft genome sequence of rust myrtle Austropuccinia psidii MF-1, a brazilian biotype.</title>
        <authorList>
            <person name="Quecine M.C."/>
            <person name="Pachon D.M.R."/>
            <person name="Bonatelli M.L."/>
            <person name="Correr F.H."/>
            <person name="Franceschini L.M."/>
            <person name="Leite T.F."/>
            <person name="Margarido G.R.A."/>
            <person name="Almeida C.A."/>
            <person name="Ferrarezi J.A."/>
            <person name="Labate C.A."/>
        </authorList>
    </citation>
    <scope>NUCLEOTIDE SEQUENCE</scope>
    <source>
        <strain evidence="14">MF-1</strain>
    </source>
</reference>
<sequence length="472" mass="50446">MGVVQVIIVVQLDDVIRSAGSSPRAQLGVWHLHQDSVGIHVCIMSVCRKALQKKPSDVVLITALRTPIARSFKGSFKDAYPEELLGLALSATRQQLEGLGLQAEKVHDICTGNVLMELGGSNVGRLAALHAGFPYQTAFRTVNRQCSSSLQALTDIAATIQSGAIDCGIAAGTESMTRNYGSRAIPTDLSPRLRESPVKEARDCVLPMGLTSEAVATEYNISRKAQDQFALSSHVKAQAAIEGGLFKDEIVPVEVDYTQEDGKTVKKTVTRDEGIRVGLTLEKLASLKPAFKPDGFSTAGNSSQISDGASAITLMRRSMADQLGLKPLAKFVGSNVVGVPPHIMGVGPAFSTPVLLERFGLTVRDVDLFELNEAFASQALMTIEHLKLDISKVNPKGGAIALGHPLGATGARLVCSLVHELRRTGKEVGPLRLPSLIVPSLGSYSGLSFHLSVCILIDLQSRRSEQEPQADR</sequence>
<comment type="catalytic activity">
    <reaction evidence="10">
        <text>an acyl-CoA + acetyl-CoA = a 3-oxoacyl-CoA + CoA</text>
        <dbReference type="Rhea" id="RHEA:21564"/>
        <dbReference type="ChEBI" id="CHEBI:57287"/>
        <dbReference type="ChEBI" id="CHEBI:57288"/>
        <dbReference type="ChEBI" id="CHEBI:58342"/>
        <dbReference type="ChEBI" id="CHEBI:90726"/>
        <dbReference type="EC" id="2.3.1.16"/>
    </reaction>
</comment>
<keyword evidence="4 11" id="KW-0808">Transferase</keyword>
<dbReference type="SUPFAM" id="SSF53901">
    <property type="entry name" value="Thiolase-like"/>
    <property type="match status" value="2"/>
</dbReference>
<evidence type="ECO:0000256" key="8">
    <source>
        <dbReference type="ARBA" id="ARBA00023140"/>
    </source>
</evidence>
<comment type="caution">
    <text evidence="14">The sequence shown here is derived from an EMBL/GenBank/DDBJ whole genome shotgun (WGS) entry which is preliminary data.</text>
</comment>
<evidence type="ECO:0000256" key="7">
    <source>
        <dbReference type="ARBA" id="ARBA00023098"/>
    </source>
</evidence>
<feature type="domain" description="Thiolase C-terminal" evidence="13">
    <location>
        <begin position="325"/>
        <end position="429"/>
    </location>
</feature>
<dbReference type="PROSITE" id="PS00098">
    <property type="entry name" value="THIOLASE_1"/>
    <property type="match status" value="1"/>
</dbReference>
<evidence type="ECO:0000256" key="5">
    <source>
        <dbReference type="ARBA" id="ARBA00022832"/>
    </source>
</evidence>
<dbReference type="InterPro" id="IPR050215">
    <property type="entry name" value="Thiolase-like_sf_Thiolase"/>
</dbReference>
<comment type="similarity">
    <text evidence="3 11">Belongs to the thiolase-like superfamily. Thiolase family.</text>
</comment>
<evidence type="ECO:0000256" key="2">
    <source>
        <dbReference type="ARBA" id="ARBA00004872"/>
    </source>
</evidence>